<dbReference type="InterPro" id="IPR050410">
    <property type="entry name" value="CCR4/nocturin_mRNA_transcr"/>
</dbReference>
<reference evidence="2" key="1">
    <citation type="submission" date="2021-12" db="EMBL/GenBank/DDBJ databases">
        <authorList>
            <person name="King R."/>
        </authorList>
    </citation>
    <scope>NUCLEOTIDE SEQUENCE</scope>
</reference>
<accession>A0ABN8EC19</accession>
<dbReference type="Proteomes" id="UP001153292">
    <property type="component" value="Chromosome 2"/>
</dbReference>
<dbReference type="Pfam" id="PF03372">
    <property type="entry name" value="Exo_endo_phos"/>
    <property type="match status" value="1"/>
</dbReference>
<proteinExistence type="predicted"/>
<feature type="domain" description="Endonuclease/exonuclease/phosphatase" evidence="1">
    <location>
        <begin position="168"/>
        <end position="515"/>
    </location>
</feature>
<dbReference type="Gene3D" id="3.60.10.10">
    <property type="entry name" value="Endonuclease/exonuclease/phosphatase"/>
    <property type="match status" value="1"/>
</dbReference>
<name>A0ABN8EC19_CHISP</name>
<evidence type="ECO:0000313" key="2">
    <source>
        <dbReference type="EMBL" id="CAH0684780.1"/>
    </source>
</evidence>
<keyword evidence="3" id="KW-1185">Reference proteome</keyword>
<organism evidence="2 3">
    <name type="scientific">Chilo suppressalis</name>
    <name type="common">Asiatic rice borer moth</name>
    <dbReference type="NCBI Taxonomy" id="168631"/>
    <lineage>
        <taxon>Eukaryota</taxon>
        <taxon>Metazoa</taxon>
        <taxon>Ecdysozoa</taxon>
        <taxon>Arthropoda</taxon>
        <taxon>Hexapoda</taxon>
        <taxon>Insecta</taxon>
        <taxon>Pterygota</taxon>
        <taxon>Neoptera</taxon>
        <taxon>Endopterygota</taxon>
        <taxon>Lepidoptera</taxon>
        <taxon>Glossata</taxon>
        <taxon>Ditrysia</taxon>
        <taxon>Pyraloidea</taxon>
        <taxon>Crambidae</taxon>
        <taxon>Crambinae</taxon>
        <taxon>Chilo</taxon>
    </lineage>
</organism>
<dbReference type="InterPro" id="IPR005135">
    <property type="entry name" value="Endo/exonuclease/phosphatase"/>
</dbReference>
<protein>
    <recommendedName>
        <fullName evidence="1">Endonuclease/exonuclease/phosphatase domain-containing protein</fullName>
    </recommendedName>
</protein>
<dbReference type="SUPFAM" id="SSF56219">
    <property type="entry name" value="DNase I-like"/>
    <property type="match status" value="1"/>
</dbReference>
<dbReference type="EMBL" id="OU963895">
    <property type="protein sequence ID" value="CAH0684780.1"/>
    <property type="molecule type" value="Genomic_DNA"/>
</dbReference>
<evidence type="ECO:0000313" key="3">
    <source>
        <dbReference type="Proteomes" id="UP001153292"/>
    </source>
</evidence>
<dbReference type="PANTHER" id="PTHR12121:SF34">
    <property type="entry name" value="PROTEIN ANGEL"/>
    <property type="match status" value="1"/>
</dbReference>
<dbReference type="InterPro" id="IPR036691">
    <property type="entry name" value="Endo/exonu/phosph_ase_sf"/>
</dbReference>
<gene>
    <name evidence="2" type="ORF">CHILSU_LOCUS5462</name>
</gene>
<dbReference type="PANTHER" id="PTHR12121">
    <property type="entry name" value="CARBON CATABOLITE REPRESSOR PROTEIN 4"/>
    <property type="match status" value="1"/>
</dbReference>
<evidence type="ECO:0000259" key="1">
    <source>
        <dbReference type="Pfam" id="PF03372"/>
    </source>
</evidence>
<sequence>MLKLPNSFCRYLKVACESVSYIPHARQLTYLTCIGEPCCSEFNQRIPKVVSFLLGAQQKRLYASGKKKHKLKQAFLNSNEANKSNQMSESLKPTLNHETYGGDQFDVSTNSDNFNKWQSQFDESKSQSELDTSGNETRTVPPDFRVWESAGKKGTGCDAANGFRFKVLSYNVLAQYLLECHPYLYRECSPRNLKWKVRAARLFDEITNLSPDILCLQEVQATHLNSFYSKFESLGYSGIFKQKTGHRHDGCAIYFKDSLFEMKEHMSVEFYQPELPILNRDNIGVMVKLVPRALPACPVVVATTHLLYNPKRTDVRLAQIQVFLAEIDRFAYYSSGSQLGHLPIILTGDLNSTPDSAVIKLLDRGYVSASPFRDSSDWKRIGVTDNCQHLSVYLDRQVGKTTDNSTIKIFHSEYFGTCTEKSCGDSEPPPPGCEYNELFNSGNVGHSLRLTSVYEKTKPGGGSEASTYQDYWVTVDYIYFSSCSNLKLVERLRLPTAEECEVLGTLPNDVYGSDHLALAATFELRPVKASL</sequence>